<keyword evidence="1" id="KW-1185">Reference proteome</keyword>
<organism evidence="1 2">
    <name type="scientific">Hyalella azteca</name>
    <name type="common">Amphipod</name>
    <dbReference type="NCBI Taxonomy" id="294128"/>
    <lineage>
        <taxon>Eukaryota</taxon>
        <taxon>Metazoa</taxon>
        <taxon>Ecdysozoa</taxon>
        <taxon>Arthropoda</taxon>
        <taxon>Crustacea</taxon>
        <taxon>Multicrustacea</taxon>
        <taxon>Malacostraca</taxon>
        <taxon>Eumalacostraca</taxon>
        <taxon>Peracarida</taxon>
        <taxon>Amphipoda</taxon>
        <taxon>Senticaudata</taxon>
        <taxon>Talitrida</taxon>
        <taxon>Talitroidea</taxon>
        <taxon>Hyalellidae</taxon>
        <taxon>Hyalella</taxon>
    </lineage>
</organism>
<proteinExistence type="predicted"/>
<name>A0A979FP45_HYAAZ</name>
<dbReference type="KEGG" id="hazt:125178387"/>
<protein>
    <submittedName>
        <fullName evidence="2">Uncharacterized protein LOC125178387</fullName>
    </submittedName>
</protein>
<dbReference type="GeneID" id="125178387"/>
<dbReference type="RefSeq" id="XP_047737954.1">
    <property type="nucleotide sequence ID" value="XM_047881998.1"/>
</dbReference>
<gene>
    <name evidence="2" type="primary">LOC125178387</name>
</gene>
<accession>A0A979FP45</accession>
<evidence type="ECO:0000313" key="1">
    <source>
        <dbReference type="Proteomes" id="UP000694843"/>
    </source>
</evidence>
<dbReference type="AlphaFoldDB" id="A0A979FP45"/>
<evidence type="ECO:0000313" key="2">
    <source>
        <dbReference type="RefSeq" id="XP_047737954.1"/>
    </source>
</evidence>
<reference evidence="2" key="1">
    <citation type="submission" date="2025-08" db="UniProtKB">
        <authorList>
            <consortium name="RefSeq"/>
        </authorList>
    </citation>
    <scope>IDENTIFICATION</scope>
    <source>
        <tissue evidence="2">Whole organism</tissue>
    </source>
</reference>
<sequence length="226" mass="23235">MCLVELLFEGFDTRLSHIISHSRWFKQYSYEVSDGTHRDSQSSRTTDAILTDDWRGGAHVHTISSASLASSMATLPRAASLYQSHYQTCAGDLLRSDAIPPAAARGCALYRLQQHSSHACLPTSSAAHHYPACRTTGALNPSLSYATLDHRLQRHVLPPPPPEFTSPTEAPVGDPCGVSGGGCGGNGDGCCGNGGGCGGNTGSFGGNGSGSGGNVLCSVGSGGGNV</sequence>
<dbReference type="Proteomes" id="UP000694843">
    <property type="component" value="Unplaced"/>
</dbReference>
<feature type="non-terminal residue" evidence="2">
    <location>
        <position position="226"/>
    </location>
</feature>